<feature type="domain" description="AB hydrolase-1" evidence="2">
    <location>
        <begin position="145"/>
        <end position="321"/>
    </location>
</feature>
<reference evidence="3 4" key="1">
    <citation type="submission" date="2018-07" db="EMBL/GenBank/DDBJ databases">
        <title>Genomic Encyclopedia of Type Strains, Phase IV (KMG-IV): sequencing the most valuable type-strain genomes for metagenomic binning, comparative biology and taxonomic classification.</title>
        <authorList>
            <person name="Goeker M."/>
        </authorList>
    </citation>
    <scope>NUCLEOTIDE SEQUENCE [LARGE SCALE GENOMIC DNA]</scope>
    <source>
        <strain evidence="3 4">DSM 25528</strain>
    </source>
</reference>
<dbReference type="AlphaFoldDB" id="A0A6I7HNE6"/>
<dbReference type="EMBL" id="QPIX01000005">
    <property type="protein sequence ID" value="RCW24856.1"/>
    <property type="molecule type" value="Genomic_DNA"/>
</dbReference>
<dbReference type="GO" id="GO:0016787">
    <property type="term" value="F:hydrolase activity"/>
    <property type="evidence" value="ECO:0007669"/>
    <property type="project" value="UniProtKB-KW"/>
</dbReference>
<dbReference type="InterPro" id="IPR029058">
    <property type="entry name" value="AB_hydrolase_fold"/>
</dbReference>
<name>A0A6I7HNE6_9HYPH</name>
<evidence type="ECO:0000259" key="2">
    <source>
        <dbReference type="Pfam" id="PF12697"/>
    </source>
</evidence>
<keyword evidence="4" id="KW-1185">Reference proteome</keyword>
<dbReference type="Proteomes" id="UP000252582">
    <property type="component" value="Unassembled WGS sequence"/>
</dbReference>
<keyword evidence="3" id="KW-0378">Hydrolase</keyword>
<evidence type="ECO:0000313" key="3">
    <source>
        <dbReference type="EMBL" id="RCW24856.1"/>
    </source>
</evidence>
<comment type="caution">
    <text evidence="3">The sequence shown here is derived from an EMBL/GenBank/DDBJ whole genome shotgun (WGS) entry which is preliminary data.</text>
</comment>
<evidence type="ECO:0000256" key="1">
    <source>
        <dbReference type="SAM" id="MobiDB-lite"/>
    </source>
</evidence>
<dbReference type="Pfam" id="PF12697">
    <property type="entry name" value="Abhydrolase_6"/>
    <property type="match status" value="1"/>
</dbReference>
<gene>
    <name evidence="3" type="ORF">DFR48_105201</name>
</gene>
<dbReference type="Gene3D" id="3.40.50.1820">
    <property type="entry name" value="alpha/beta hydrolase"/>
    <property type="match status" value="1"/>
</dbReference>
<dbReference type="SUPFAM" id="SSF53474">
    <property type="entry name" value="alpha/beta-Hydrolases"/>
    <property type="match status" value="1"/>
</dbReference>
<sequence>MVGPAPRSFRQALRSPAGNGKARSGKEATVVEMSTAHFRLARAFGALLFLAGATKADSGALQPFKDELFSSQTVIETGDGGDFKVVDYQEMRDINGRDQIPERRVKSAYVSLGVRRQQVDETPELGTRKLAVTRTGVAEGSRFTVIFIHGRGGDRRLGANDFTFGGNFNRLKNLAVENGGTYYAPSVPSFDSDGVAAIADLIRFSAVQSSGRPVVLACASMGSFICWGIARDAASVERLAGMAILGGATDPAFIGSAAYKRKLPLFFTHGSRDSVYAADDQIAFYRRLHGEKYPTRFTLFQTGSHGTPVRMSDWREILNWILAR</sequence>
<proteinExistence type="predicted"/>
<feature type="region of interest" description="Disordered" evidence="1">
    <location>
        <begin position="1"/>
        <end position="26"/>
    </location>
</feature>
<accession>A0A6I7HNE6</accession>
<organism evidence="3 4">
    <name type="scientific">Ciceribacter lividus</name>
    <dbReference type="NCBI Taxonomy" id="1197950"/>
    <lineage>
        <taxon>Bacteria</taxon>
        <taxon>Pseudomonadati</taxon>
        <taxon>Pseudomonadota</taxon>
        <taxon>Alphaproteobacteria</taxon>
        <taxon>Hyphomicrobiales</taxon>
        <taxon>Rhizobiaceae</taxon>
        <taxon>Ciceribacter</taxon>
    </lineage>
</organism>
<dbReference type="InterPro" id="IPR000073">
    <property type="entry name" value="AB_hydrolase_1"/>
</dbReference>
<evidence type="ECO:0000313" key="4">
    <source>
        <dbReference type="Proteomes" id="UP000252582"/>
    </source>
</evidence>
<protein>
    <submittedName>
        <fullName evidence="3">Alpha/beta hydrolase family protein</fullName>
    </submittedName>
</protein>